<name>A0A918KQX5_9GAMM</name>
<dbReference type="AlphaFoldDB" id="A0A918KQX5"/>
<dbReference type="SUPFAM" id="SSF89372">
    <property type="entry name" value="Fucose-specific lectin"/>
    <property type="match status" value="2"/>
</dbReference>
<feature type="compositionally biased region" description="Low complexity" evidence="2">
    <location>
        <begin position="32"/>
        <end position="41"/>
    </location>
</feature>
<dbReference type="InterPro" id="IPR032812">
    <property type="entry name" value="SbsA_Ig"/>
</dbReference>
<reference evidence="5" key="2">
    <citation type="submission" date="2020-09" db="EMBL/GenBank/DDBJ databases">
        <authorList>
            <person name="Sun Q."/>
            <person name="Kim S."/>
        </authorList>
    </citation>
    <scope>NUCLEOTIDE SEQUENCE</scope>
    <source>
        <strain evidence="5">KCTC 22169</strain>
    </source>
</reference>
<accession>A0A918KQX5</accession>
<proteinExistence type="predicted"/>
<gene>
    <name evidence="5" type="ORF">GCM10007392_44770</name>
</gene>
<evidence type="ECO:0000313" key="6">
    <source>
        <dbReference type="Proteomes" id="UP000626148"/>
    </source>
</evidence>
<feature type="signal peptide" evidence="3">
    <location>
        <begin position="1"/>
        <end position="19"/>
    </location>
</feature>
<evidence type="ECO:0000259" key="4">
    <source>
        <dbReference type="Pfam" id="PF13205"/>
    </source>
</evidence>
<organism evidence="5 6">
    <name type="scientific">Saccharospirillum salsuginis</name>
    <dbReference type="NCBI Taxonomy" id="418750"/>
    <lineage>
        <taxon>Bacteria</taxon>
        <taxon>Pseudomonadati</taxon>
        <taxon>Pseudomonadota</taxon>
        <taxon>Gammaproteobacteria</taxon>
        <taxon>Oceanospirillales</taxon>
        <taxon>Saccharospirillaceae</taxon>
        <taxon>Saccharospirillum</taxon>
    </lineage>
</organism>
<dbReference type="PROSITE" id="PS51257">
    <property type="entry name" value="PROKAR_LIPOPROTEIN"/>
    <property type="match status" value="1"/>
</dbReference>
<evidence type="ECO:0000313" key="5">
    <source>
        <dbReference type="EMBL" id="GGX72369.1"/>
    </source>
</evidence>
<evidence type="ECO:0000256" key="1">
    <source>
        <dbReference type="ARBA" id="ARBA00022729"/>
    </source>
</evidence>
<feature type="chain" id="PRO_5037870901" description="SbsA Ig-like domain-containing protein" evidence="3">
    <location>
        <begin position="20"/>
        <end position="548"/>
    </location>
</feature>
<dbReference type="Pfam" id="PF13205">
    <property type="entry name" value="Big_5"/>
    <property type="match status" value="1"/>
</dbReference>
<sequence length="548" mass="58046">MKMTSPGAATLAITGLLLAGCSGSGDSDDTGDQNQQDNDTQPIGSVTPAEGATGVDRGASVEITFTDDVYAQSVGPVSLTLASDTLVAGQVDFDAGNNRLSFQPDQSLGKLVDYTATVSTTVTDLDGEPLLDAAHTWSFTTEDGAWQAVKTIDDPNEGASSSASVAVNASGEAIAAWHQDTATDYSIYTARFDPELGEWQDAILAETDSGNAESTSVAINDDGDIVVAWRQWGTSNYDIRANYYDSATGTWSGDEILDGGSMQVSGAQVAIDADGKAVVVWKQGGLLYNVYEPGTGWGSVDAVVDGASIQTPALTVDADGRFSAVWTQFNYSDSRYDLYASRWVDDSGWQSPIPVEELDDGDATKPSLTVDASGNLLAVWQQNDGTVDNIRASRFDVEAGSWGSPILLEQEDQHNAQEPHVHINEAGRAIAVWEQFDGSRTAIQSARFETGTGWQTPIEVDPDGSDSASDPIIALDADGNAWAAWVQSISGGDALMASRMAAGADWETPVEIDNQTWGVSFPTIGVSSGQGDAVLVWRQSDTKARWFR</sequence>
<reference evidence="5" key="1">
    <citation type="journal article" date="2014" name="Int. J. Syst. Evol. Microbiol.">
        <title>Complete genome sequence of Corynebacterium casei LMG S-19264T (=DSM 44701T), isolated from a smear-ripened cheese.</title>
        <authorList>
            <consortium name="US DOE Joint Genome Institute (JGI-PGF)"/>
            <person name="Walter F."/>
            <person name="Albersmeier A."/>
            <person name="Kalinowski J."/>
            <person name="Ruckert C."/>
        </authorList>
    </citation>
    <scope>NUCLEOTIDE SEQUENCE</scope>
    <source>
        <strain evidence="5">KCTC 22169</strain>
    </source>
</reference>
<dbReference type="RefSeq" id="WP_189613006.1">
    <property type="nucleotide sequence ID" value="NZ_BMXR01000015.1"/>
</dbReference>
<feature type="domain" description="SbsA Ig-like" evidence="4">
    <location>
        <begin position="43"/>
        <end position="141"/>
    </location>
</feature>
<protein>
    <recommendedName>
        <fullName evidence="4">SbsA Ig-like domain-containing protein</fullName>
    </recommendedName>
</protein>
<feature type="region of interest" description="Disordered" evidence="2">
    <location>
        <begin position="23"/>
        <end position="55"/>
    </location>
</feature>
<keyword evidence="6" id="KW-1185">Reference proteome</keyword>
<dbReference type="EMBL" id="BMXR01000015">
    <property type="protein sequence ID" value="GGX72369.1"/>
    <property type="molecule type" value="Genomic_DNA"/>
</dbReference>
<evidence type="ECO:0000256" key="2">
    <source>
        <dbReference type="SAM" id="MobiDB-lite"/>
    </source>
</evidence>
<keyword evidence="1 3" id="KW-0732">Signal</keyword>
<comment type="caution">
    <text evidence="5">The sequence shown here is derived from an EMBL/GenBank/DDBJ whole genome shotgun (WGS) entry which is preliminary data.</text>
</comment>
<evidence type="ECO:0000256" key="3">
    <source>
        <dbReference type="SAM" id="SignalP"/>
    </source>
</evidence>
<dbReference type="Proteomes" id="UP000626148">
    <property type="component" value="Unassembled WGS sequence"/>
</dbReference>
<dbReference type="Gene3D" id="2.60.40.3710">
    <property type="match status" value="1"/>
</dbReference>